<sequence>MLRILTFDREPLPVHNERFAYVPVDDDKGIEDALKVKPPIIANDDSCTPLYVDNYAVVKHGITEMRSIKEPDRFIVVESEELIDAVYQYYHLQYRNFFVCYTEDCGFQYFKGKIECVNSQPIFKKRRITNTDMLTLPYVIFVTITN</sequence>
<gene>
    <name evidence="1" type="ORF">Cantr_03940</name>
</gene>
<comment type="caution">
    <text evidence="1">The sequence shown here is derived from an EMBL/GenBank/DDBJ whole genome shotgun (WGS) entry which is preliminary data.</text>
</comment>
<reference evidence="1 2" key="1">
    <citation type="submission" date="2018-06" db="EMBL/GenBank/DDBJ databases">
        <title>Whole genome sequencing of Candida tropicalis (genome annotated by CSBL at Korea University).</title>
        <authorList>
            <person name="Ahn J."/>
        </authorList>
    </citation>
    <scope>NUCLEOTIDE SEQUENCE [LARGE SCALE GENOMIC DNA]</scope>
    <source>
        <strain evidence="1 2">ATCC 20962</strain>
    </source>
</reference>
<evidence type="ECO:0000313" key="1">
    <source>
        <dbReference type="EMBL" id="RCK55547.1"/>
    </source>
</evidence>
<dbReference type="OrthoDB" id="10542766at2759"/>
<evidence type="ECO:0000313" key="2">
    <source>
        <dbReference type="Proteomes" id="UP000253472"/>
    </source>
</evidence>
<dbReference type="AlphaFoldDB" id="A0A367XPJ8"/>
<proteinExistence type="predicted"/>
<accession>A0A367XPJ8</accession>
<dbReference type="EMBL" id="QLNQ01000030">
    <property type="protein sequence ID" value="RCK55547.1"/>
    <property type="molecule type" value="Genomic_DNA"/>
</dbReference>
<protein>
    <submittedName>
        <fullName evidence="1">Uncharacterized protein</fullName>
    </submittedName>
</protein>
<organism evidence="1 2">
    <name type="scientific">Candida viswanathii</name>
    <dbReference type="NCBI Taxonomy" id="5486"/>
    <lineage>
        <taxon>Eukaryota</taxon>
        <taxon>Fungi</taxon>
        <taxon>Dikarya</taxon>
        <taxon>Ascomycota</taxon>
        <taxon>Saccharomycotina</taxon>
        <taxon>Pichiomycetes</taxon>
        <taxon>Debaryomycetaceae</taxon>
        <taxon>Candida/Lodderomyces clade</taxon>
        <taxon>Candida</taxon>
    </lineage>
</organism>
<name>A0A367XPJ8_9ASCO</name>
<keyword evidence="2" id="KW-1185">Reference proteome</keyword>
<dbReference type="Proteomes" id="UP000253472">
    <property type="component" value="Unassembled WGS sequence"/>
</dbReference>